<organism evidence="1 2">
    <name type="scientific">Zizania palustris</name>
    <name type="common">Northern wild rice</name>
    <dbReference type="NCBI Taxonomy" id="103762"/>
    <lineage>
        <taxon>Eukaryota</taxon>
        <taxon>Viridiplantae</taxon>
        <taxon>Streptophyta</taxon>
        <taxon>Embryophyta</taxon>
        <taxon>Tracheophyta</taxon>
        <taxon>Spermatophyta</taxon>
        <taxon>Magnoliopsida</taxon>
        <taxon>Liliopsida</taxon>
        <taxon>Poales</taxon>
        <taxon>Poaceae</taxon>
        <taxon>BOP clade</taxon>
        <taxon>Oryzoideae</taxon>
        <taxon>Oryzeae</taxon>
        <taxon>Zizaniinae</taxon>
        <taxon>Zizania</taxon>
    </lineage>
</organism>
<reference evidence="1" key="1">
    <citation type="journal article" date="2021" name="bioRxiv">
        <title>Whole Genome Assembly and Annotation of Northern Wild Rice, Zizania palustris L., Supports a Whole Genome Duplication in the Zizania Genus.</title>
        <authorList>
            <person name="Haas M."/>
            <person name="Kono T."/>
            <person name="Macchietto M."/>
            <person name="Millas R."/>
            <person name="McGilp L."/>
            <person name="Shao M."/>
            <person name="Duquette J."/>
            <person name="Hirsch C.N."/>
            <person name="Kimball J."/>
        </authorList>
    </citation>
    <scope>NUCLEOTIDE SEQUENCE</scope>
    <source>
        <tissue evidence="1">Fresh leaf tissue</tissue>
    </source>
</reference>
<proteinExistence type="predicted"/>
<dbReference type="EMBL" id="JAAALK010000288">
    <property type="protein sequence ID" value="KAG8055169.1"/>
    <property type="molecule type" value="Genomic_DNA"/>
</dbReference>
<dbReference type="AlphaFoldDB" id="A0A8J5RX92"/>
<evidence type="ECO:0000313" key="2">
    <source>
        <dbReference type="Proteomes" id="UP000729402"/>
    </source>
</evidence>
<sequence length="147" mass="16192">MHYRAFACWGLLGQYGDAVDHLGASQWPGGGERNRHTGVSLPQPELLSLGWDKSTNRTSPGGDQEYVVWYVQPKTQILRAIIRAVEDYSTGSGGKVFRTSNNGYGDDNNSCYNIKLVIASIGGCRAISSSILFATQVSHRLQVKWAW</sequence>
<protein>
    <submittedName>
        <fullName evidence="1">Uncharacterized protein</fullName>
    </submittedName>
</protein>
<keyword evidence="2" id="KW-1185">Reference proteome</keyword>
<reference evidence="1" key="2">
    <citation type="submission" date="2021-02" db="EMBL/GenBank/DDBJ databases">
        <authorList>
            <person name="Kimball J.A."/>
            <person name="Haas M.W."/>
            <person name="Macchietto M."/>
            <person name="Kono T."/>
            <person name="Duquette J."/>
            <person name="Shao M."/>
        </authorList>
    </citation>
    <scope>NUCLEOTIDE SEQUENCE</scope>
    <source>
        <tissue evidence="1">Fresh leaf tissue</tissue>
    </source>
</reference>
<comment type="caution">
    <text evidence="1">The sequence shown here is derived from an EMBL/GenBank/DDBJ whole genome shotgun (WGS) entry which is preliminary data.</text>
</comment>
<gene>
    <name evidence="1" type="ORF">GUJ93_ZPchr0001g33136</name>
</gene>
<name>A0A8J5RX92_ZIZPA</name>
<accession>A0A8J5RX92</accession>
<dbReference type="Proteomes" id="UP000729402">
    <property type="component" value="Unassembled WGS sequence"/>
</dbReference>
<evidence type="ECO:0000313" key="1">
    <source>
        <dbReference type="EMBL" id="KAG8055169.1"/>
    </source>
</evidence>